<evidence type="ECO:0000256" key="6">
    <source>
        <dbReference type="ARBA" id="ARBA00022915"/>
    </source>
</evidence>
<protein>
    <recommendedName>
        <fullName evidence="9">2,3,4,5-tetrahydropyridine-2,6-dicarboxylate N-succinyltransferase</fullName>
        <ecNumber evidence="9">2.3.1.117</ecNumber>
    </recommendedName>
</protein>
<keyword evidence="5" id="KW-0677">Repeat</keyword>
<dbReference type="InterPro" id="IPR037133">
    <property type="entry name" value="THP_succinylTrfase_N_sf"/>
</dbReference>
<dbReference type="RefSeq" id="WP_322777616.1">
    <property type="nucleotide sequence ID" value="NZ_JARJFB010000219.1"/>
</dbReference>
<keyword evidence="6" id="KW-0220">Diaminopimelate biosynthesis</keyword>
<gene>
    <name evidence="11" type="ORF">Megvenef_01680</name>
</gene>
<evidence type="ECO:0000256" key="8">
    <source>
        <dbReference type="ARBA" id="ARBA00023315"/>
    </source>
</evidence>
<dbReference type="Gene3D" id="1.10.166.10">
    <property type="entry name" value="Tetrahydrodipicolinate-N-succinyltransferase, N-terminal domain"/>
    <property type="match status" value="1"/>
</dbReference>
<dbReference type="CDD" id="cd03350">
    <property type="entry name" value="LbH_THP_succinylT"/>
    <property type="match status" value="1"/>
</dbReference>
<feature type="domain" description="Tetrahydrodipicolinate-N-succinyltransferase chain A" evidence="10">
    <location>
        <begin position="6"/>
        <end position="69"/>
    </location>
</feature>
<comment type="caution">
    <text evidence="11">The sequence shown here is derived from an EMBL/GenBank/DDBJ whole genome shotgun (WGS) entry which is preliminary data.</text>
</comment>
<evidence type="ECO:0000256" key="4">
    <source>
        <dbReference type="ARBA" id="ARBA00022679"/>
    </source>
</evidence>
<dbReference type="PANTHER" id="PTHR43300">
    <property type="entry name" value="ACETYLTRANSFERASE"/>
    <property type="match status" value="1"/>
</dbReference>
<evidence type="ECO:0000256" key="7">
    <source>
        <dbReference type="ARBA" id="ARBA00023154"/>
    </source>
</evidence>
<evidence type="ECO:0000256" key="1">
    <source>
        <dbReference type="ARBA" id="ARBA00007274"/>
    </source>
</evidence>
<dbReference type="Proteomes" id="UP001291687">
    <property type="component" value="Unassembled WGS sequence"/>
</dbReference>
<keyword evidence="2" id="KW-0963">Cytoplasm</keyword>
<dbReference type="PANTHER" id="PTHR43300:SF10">
    <property type="entry name" value="2,3,4,5-TETRAHYDROPYRIDINE-2,6-DICARBOXYLATE N-ACETYLTRANSFERASE"/>
    <property type="match status" value="1"/>
</dbReference>
<evidence type="ECO:0000256" key="9">
    <source>
        <dbReference type="NCBIfam" id="TIGR00965"/>
    </source>
</evidence>
<accession>A0ABU5NEZ4</accession>
<reference evidence="11 12" key="1">
    <citation type="submission" date="2023-03" db="EMBL/GenBank/DDBJ databases">
        <title>Host association and intracellularity evolved multiple times independently in the Rickettsiales.</title>
        <authorList>
            <person name="Castelli M."/>
            <person name="Nardi T."/>
            <person name="Gammuto L."/>
            <person name="Bellinzona G."/>
            <person name="Sabaneyeva E."/>
            <person name="Potekhin A."/>
            <person name="Serra V."/>
            <person name="Petroni G."/>
            <person name="Sassera D."/>
        </authorList>
    </citation>
    <scope>NUCLEOTIDE SEQUENCE [LARGE SCALE GENOMIC DNA]</scope>
    <source>
        <strain evidence="11 12">Sr 2-6</strain>
    </source>
</reference>
<evidence type="ECO:0000313" key="12">
    <source>
        <dbReference type="Proteomes" id="UP001291687"/>
    </source>
</evidence>
<dbReference type="InterPro" id="IPR005664">
    <property type="entry name" value="DapD_Trfase_Hexpep_rpt_fam"/>
</dbReference>
<dbReference type="InterPro" id="IPR050179">
    <property type="entry name" value="Trans_hexapeptide_repeat"/>
</dbReference>
<keyword evidence="3" id="KW-0028">Amino-acid biosynthesis</keyword>
<evidence type="ECO:0000313" key="11">
    <source>
        <dbReference type="EMBL" id="MEA0971696.1"/>
    </source>
</evidence>
<organism evidence="11 12">
    <name type="scientific">Candidatus Megaera venefica</name>
    <dbReference type="NCBI Taxonomy" id="2055910"/>
    <lineage>
        <taxon>Bacteria</taxon>
        <taxon>Pseudomonadati</taxon>
        <taxon>Pseudomonadota</taxon>
        <taxon>Alphaproteobacteria</taxon>
        <taxon>Rickettsiales</taxon>
        <taxon>Rickettsiaceae</taxon>
        <taxon>Candidatus Megaera</taxon>
    </lineage>
</organism>
<comment type="similarity">
    <text evidence="1">Belongs to the transferase hexapeptide repeat family.</text>
</comment>
<dbReference type="Pfam" id="PF14602">
    <property type="entry name" value="Hexapep_2"/>
    <property type="match status" value="1"/>
</dbReference>
<sequence>MENYITAIEELWQTRDTLSKNDGQFALAKCIIDDIISLLDQGRVSVSYKKDGQWLVNEWIKKAILLSFKTSEMKIFDGNFIKWLDKIEPKFASGDEEKIRQSKARFVPGAYIRKGSFIGQNVVVMPSFINIGAHVGDGSLIDTWATVGSCAYIGKNCHISGGTGIGGVLEPLQASPVIIEDNCFIGARSEIAEGVLVEEGSVISMGVFIGASTKIVNRSTGEIIFGKVPAYSVVVPGYLPAKEHGMPGLSCAVIIKQVDHKTRQKTSINELLRE</sequence>
<evidence type="ECO:0000256" key="3">
    <source>
        <dbReference type="ARBA" id="ARBA00022605"/>
    </source>
</evidence>
<dbReference type="InterPro" id="IPR011004">
    <property type="entry name" value="Trimer_LpxA-like_sf"/>
</dbReference>
<keyword evidence="12" id="KW-1185">Reference proteome</keyword>
<dbReference type="NCBIfam" id="NF008808">
    <property type="entry name" value="PRK11830.1"/>
    <property type="match status" value="1"/>
</dbReference>
<dbReference type="NCBIfam" id="TIGR00965">
    <property type="entry name" value="dapD"/>
    <property type="match status" value="1"/>
</dbReference>
<evidence type="ECO:0000259" key="10">
    <source>
        <dbReference type="Pfam" id="PF14805"/>
    </source>
</evidence>
<evidence type="ECO:0000256" key="5">
    <source>
        <dbReference type="ARBA" id="ARBA00022737"/>
    </source>
</evidence>
<dbReference type="Gene3D" id="2.160.10.10">
    <property type="entry name" value="Hexapeptide repeat proteins"/>
    <property type="match status" value="1"/>
</dbReference>
<dbReference type="EMBL" id="JARJFB010000219">
    <property type="protein sequence ID" value="MEA0971696.1"/>
    <property type="molecule type" value="Genomic_DNA"/>
</dbReference>
<evidence type="ECO:0000256" key="2">
    <source>
        <dbReference type="ARBA" id="ARBA00022490"/>
    </source>
</evidence>
<dbReference type="SUPFAM" id="SSF51161">
    <property type="entry name" value="Trimeric LpxA-like enzymes"/>
    <property type="match status" value="1"/>
</dbReference>
<keyword evidence="4" id="KW-0808">Transferase</keyword>
<proteinExistence type="inferred from homology"/>
<name>A0ABU5NEZ4_9RICK</name>
<dbReference type="InterPro" id="IPR023180">
    <property type="entry name" value="THP_succinylTrfase_dom1"/>
</dbReference>
<keyword evidence="8" id="KW-0012">Acyltransferase</keyword>
<keyword evidence="7" id="KW-0457">Lysine biosynthesis</keyword>
<dbReference type="EC" id="2.3.1.117" evidence="9"/>
<dbReference type="InterPro" id="IPR001451">
    <property type="entry name" value="Hexapep"/>
</dbReference>
<dbReference type="Pfam" id="PF14805">
    <property type="entry name" value="THDPS_N_2"/>
    <property type="match status" value="1"/>
</dbReference>